<evidence type="ECO:0000256" key="2">
    <source>
        <dbReference type="SAM" id="Phobius"/>
    </source>
</evidence>
<keyword evidence="5" id="KW-1185">Reference proteome</keyword>
<evidence type="ECO:0000313" key="5">
    <source>
        <dbReference type="Proteomes" id="UP000324022"/>
    </source>
</evidence>
<feature type="region of interest" description="Disordered" evidence="1">
    <location>
        <begin position="93"/>
        <end position="112"/>
    </location>
</feature>
<sequence length="273" mass="29664">MPRTRPKLSKLALTLSLFYLSTLPTHAFAAASDASSSSLLHRRTWRPDTELPGASFVLGDGKSEGSKVKGYEGEWPLWASFRQSKPALDSIDAVAPAGQPTNDAGSKGGEKDSRSYVCAPIGECEGCPEDVIHLPYCRPYNNRRRVACSPVTNRDDPKAIQAALDSANAAKTSSQSSSSSTALLGWEACGKSAKQEARDYFEMIAVVASVAIFSIWAFIQRQKFLFNRQNQQLHSRVTGQRRSSGLPASTSTNSLLQGNRKKRSARLAVPPHH</sequence>
<evidence type="ECO:0000256" key="1">
    <source>
        <dbReference type="SAM" id="MobiDB-lite"/>
    </source>
</evidence>
<feature type="region of interest" description="Disordered" evidence="1">
    <location>
        <begin position="236"/>
        <end position="273"/>
    </location>
</feature>
<feature type="compositionally biased region" description="Basic residues" evidence="1">
    <location>
        <begin position="259"/>
        <end position="273"/>
    </location>
</feature>
<feature type="compositionally biased region" description="Polar residues" evidence="1">
    <location>
        <begin position="236"/>
        <end position="257"/>
    </location>
</feature>
<evidence type="ECO:0000313" key="4">
    <source>
        <dbReference type="EMBL" id="SPO28592.1"/>
    </source>
</evidence>
<keyword evidence="2" id="KW-0812">Transmembrane</keyword>
<dbReference type="EMBL" id="OOIN01000024">
    <property type="protein sequence ID" value="SPO28592.1"/>
    <property type="molecule type" value="Genomic_DNA"/>
</dbReference>
<reference evidence="4 5" key="1">
    <citation type="submission" date="2018-03" db="EMBL/GenBank/DDBJ databases">
        <authorList>
            <person name="Guldener U."/>
        </authorList>
    </citation>
    <scope>NUCLEOTIDE SEQUENCE [LARGE SCALE GENOMIC DNA]</scope>
    <source>
        <strain evidence="4 5">NBRC100155</strain>
    </source>
</reference>
<dbReference type="OrthoDB" id="2525787at2759"/>
<gene>
    <name evidence="4" type="ORF">UTRI_04470</name>
</gene>
<feature type="transmembrane region" description="Helical" evidence="2">
    <location>
        <begin position="200"/>
        <end position="219"/>
    </location>
</feature>
<proteinExistence type="predicted"/>
<keyword evidence="3" id="KW-0732">Signal</keyword>
<evidence type="ECO:0000256" key="3">
    <source>
        <dbReference type="SAM" id="SignalP"/>
    </source>
</evidence>
<name>A0A5C3EDL5_9BASI</name>
<keyword evidence="2" id="KW-1133">Transmembrane helix</keyword>
<keyword evidence="2" id="KW-0472">Membrane</keyword>
<feature type="chain" id="PRO_5022934182" evidence="3">
    <location>
        <begin position="30"/>
        <end position="273"/>
    </location>
</feature>
<protein>
    <submittedName>
        <fullName evidence="4">Uncharacterized protein</fullName>
    </submittedName>
</protein>
<dbReference type="Proteomes" id="UP000324022">
    <property type="component" value="Unassembled WGS sequence"/>
</dbReference>
<accession>A0A5C3EDL5</accession>
<feature type="signal peptide" evidence="3">
    <location>
        <begin position="1"/>
        <end position="29"/>
    </location>
</feature>
<organism evidence="4 5">
    <name type="scientific">Ustilago trichophora</name>
    <dbReference type="NCBI Taxonomy" id="86804"/>
    <lineage>
        <taxon>Eukaryota</taxon>
        <taxon>Fungi</taxon>
        <taxon>Dikarya</taxon>
        <taxon>Basidiomycota</taxon>
        <taxon>Ustilaginomycotina</taxon>
        <taxon>Ustilaginomycetes</taxon>
        <taxon>Ustilaginales</taxon>
        <taxon>Ustilaginaceae</taxon>
        <taxon>Ustilago</taxon>
    </lineage>
</organism>
<dbReference type="AlphaFoldDB" id="A0A5C3EDL5"/>